<accession>A0ABU0YGF5</accession>
<dbReference type="InterPro" id="IPR036390">
    <property type="entry name" value="WH_DNA-bd_sf"/>
</dbReference>
<dbReference type="RefSeq" id="WP_379954191.1">
    <property type="nucleotide sequence ID" value="NZ_JAUYVI010000001.1"/>
</dbReference>
<proteinExistence type="predicted"/>
<dbReference type="Gene3D" id="1.10.10.10">
    <property type="entry name" value="Winged helix-like DNA-binding domain superfamily/Winged helix DNA-binding domain"/>
    <property type="match status" value="1"/>
</dbReference>
<keyword evidence="2" id="KW-1185">Reference proteome</keyword>
<gene>
    <name evidence="1" type="ORF">Q8A70_03915</name>
</gene>
<dbReference type="PANTHER" id="PTHR30363:SF28">
    <property type="entry name" value="TRANSCRIPTIONAL REGULATORY PROTEIN-RELATED"/>
    <property type="match status" value="1"/>
</dbReference>
<dbReference type="InterPro" id="IPR050313">
    <property type="entry name" value="Carb_Metab_HTH_regulators"/>
</dbReference>
<dbReference type="Proteomes" id="UP001230156">
    <property type="component" value="Unassembled WGS sequence"/>
</dbReference>
<dbReference type="EMBL" id="JAUYVI010000001">
    <property type="protein sequence ID" value="MDQ7246794.1"/>
    <property type="molecule type" value="Genomic_DNA"/>
</dbReference>
<sequence>MLHALKAAGPQTAEALGRKLGMTAVGARQHLLRLQEEGLVDAADQSQGVGRPKRFWSLTDAGNARFPDNHAGLTLELITAIRKTGGETMLDAVIEAREKAALQAYRRALDCASSLKDKVKRLAKIRSTEGYMASVAAGGDGALLLVENHCPICVAAKACQGFCRSELALFRETLGKDVSVARDEHIVSGARRCVYRITAK</sequence>
<dbReference type="PANTHER" id="PTHR30363">
    <property type="entry name" value="HTH-TYPE TRANSCRIPTIONAL REGULATOR SRLR-RELATED"/>
    <property type="match status" value="1"/>
</dbReference>
<name>A0ABU0YGF5_9PROT</name>
<dbReference type="SUPFAM" id="SSF46785">
    <property type="entry name" value="Winged helix' DNA-binding domain"/>
    <property type="match status" value="1"/>
</dbReference>
<dbReference type="InterPro" id="IPR036388">
    <property type="entry name" value="WH-like_DNA-bd_sf"/>
</dbReference>
<comment type="caution">
    <text evidence="1">The sequence shown here is derived from an EMBL/GenBank/DDBJ whole genome shotgun (WGS) entry which is preliminary data.</text>
</comment>
<reference evidence="2" key="1">
    <citation type="submission" date="2023-08" db="EMBL/GenBank/DDBJ databases">
        <title>Rhodospirillaceae gen. nov., a novel taxon isolated from the Yangtze River Yuezi River estuary sludge.</title>
        <authorList>
            <person name="Ruan L."/>
        </authorList>
    </citation>
    <scope>NUCLEOTIDE SEQUENCE [LARGE SCALE GENOMIC DNA]</scope>
    <source>
        <strain evidence="2">R-7</strain>
    </source>
</reference>
<evidence type="ECO:0000313" key="2">
    <source>
        <dbReference type="Proteomes" id="UP001230156"/>
    </source>
</evidence>
<organism evidence="1 2">
    <name type="scientific">Dongia sedimenti</name>
    <dbReference type="NCBI Taxonomy" id="3064282"/>
    <lineage>
        <taxon>Bacteria</taxon>
        <taxon>Pseudomonadati</taxon>
        <taxon>Pseudomonadota</taxon>
        <taxon>Alphaproteobacteria</taxon>
        <taxon>Rhodospirillales</taxon>
        <taxon>Dongiaceae</taxon>
        <taxon>Dongia</taxon>
    </lineage>
</organism>
<evidence type="ECO:0000313" key="1">
    <source>
        <dbReference type="EMBL" id="MDQ7246794.1"/>
    </source>
</evidence>
<protein>
    <submittedName>
        <fullName evidence="1">Transcriptional regulator</fullName>
    </submittedName>
</protein>